<dbReference type="InterPro" id="IPR002347">
    <property type="entry name" value="SDR_fam"/>
</dbReference>
<dbReference type="PANTHER" id="PTHR42879">
    <property type="entry name" value="3-OXOACYL-(ACYL-CARRIER-PROTEIN) REDUCTASE"/>
    <property type="match status" value="1"/>
</dbReference>
<reference evidence="2" key="2">
    <citation type="submission" date="2023-12" db="EMBL/GenBank/DDBJ databases">
        <authorList>
            <person name="Sun Q."/>
            <person name="Inoue M."/>
        </authorList>
    </citation>
    <scope>NUCLEOTIDE SEQUENCE</scope>
    <source>
        <strain evidence="2">JCM 14265</strain>
    </source>
</reference>
<dbReference type="Proteomes" id="UP001567571">
    <property type="component" value="Unassembled WGS sequence"/>
</dbReference>
<evidence type="ECO:0000313" key="4">
    <source>
        <dbReference type="Proteomes" id="UP001501425"/>
    </source>
</evidence>
<dbReference type="Gene3D" id="3.40.50.720">
    <property type="entry name" value="NAD(P)-binding Rossmann-like Domain"/>
    <property type="match status" value="2"/>
</dbReference>
<name>A0AAV3SVG1_9EURY</name>
<comment type="similarity">
    <text evidence="1">Belongs to the short-chain dehydrogenases/reductases (SDR) family.</text>
</comment>
<dbReference type="AlphaFoldDB" id="A0AAV3SVG1"/>
<evidence type="ECO:0000313" key="2">
    <source>
        <dbReference type="EMBL" id="GAA0545921.1"/>
    </source>
</evidence>
<gene>
    <name evidence="3" type="ORF">ABNG02_16290</name>
    <name evidence="2" type="ORF">GCM10008994_21050</name>
</gene>
<dbReference type="InterPro" id="IPR036291">
    <property type="entry name" value="NAD(P)-bd_dom_sf"/>
</dbReference>
<organism evidence="2 4">
    <name type="scientific">Halorubrum ejinorense</name>
    <dbReference type="NCBI Taxonomy" id="425309"/>
    <lineage>
        <taxon>Archaea</taxon>
        <taxon>Methanobacteriati</taxon>
        <taxon>Methanobacteriota</taxon>
        <taxon>Stenosarchaea group</taxon>
        <taxon>Halobacteria</taxon>
        <taxon>Halobacteriales</taxon>
        <taxon>Haloferacaceae</taxon>
        <taxon>Halorubrum</taxon>
    </lineage>
</organism>
<dbReference type="Proteomes" id="UP001501425">
    <property type="component" value="Unassembled WGS sequence"/>
</dbReference>
<dbReference type="RefSeq" id="WP_343778899.1">
    <property type="nucleotide sequence ID" value="NZ_BAAADQ010000012.1"/>
</dbReference>
<keyword evidence="5" id="KW-1185">Reference proteome</keyword>
<dbReference type="InterPro" id="IPR050259">
    <property type="entry name" value="SDR"/>
</dbReference>
<sequence length="141" mass="14303">MDLGIDGGSALVTAPSSGLGEASATALAREGVGVVINGRDGGRLAEVRAEIKEVAAGSAVTQQGDLTEKADIEAMVDRPVERGESDSYEVGMKARGESIPIGRVGDPMELGDTVAYLCSEQAGNVNGQSIVIDGGSGWVNL</sequence>
<dbReference type="Pfam" id="PF13561">
    <property type="entry name" value="adh_short_C2"/>
    <property type="match status" value="1"/>
</dbReference>
<proteinExistence type="inferred from homology"/>
<evidence type="ECO:0000256" key="1">
    <source>
        <dbReference type="ARBA" id="ARBA00006484"/>
    </source>
</evidence>
<evidence type="ECO:0000313" key="3">
    <source>
        <dbReference type="EMBL" id="MEZ3168873.1"/>
    </source>
</evidence>
<dbReference type="EMBL" id="JBEDNW010000011">
    <property type="protein sequence ID" value="MEZ3168873.1"/>
    <property type="molecule type" value="Genomic_DNA"/>
</dbReference>
<comment type="caution">
    <text evidence="2">The sequence shown here is derived from an EMBL/GenBank/DDBJ whole genome shotgun (WGS) entry which is preliminary data.</text>
</comment>
<reference evidence="2" key="1">
    <citation type="journal article" date="2014" name="Int. J. Syst. Evol. Microbiol.">
        <title>Complete genome sequence of Corynebacterium casei LMG S-19264T (=DSM 44701T), isolated from a smear-ripened cheese.</title>
        <authorList>
            <consortium name="US DOE Joint Genome Institute (JGI-PGF)"/>
            <person name="Walter F."/>
            <person name="Albersmeier A."/>
            <person name="Kalinowski J."/>
            <person name="Ruckert C."/>
        </authorList>
    </citation>
    <scope>NUCLEOTIDE SEQUENCE</scope>
    <source>
        <strain evidence="2">JCM 14265</strain>
    </source>
</reference>
<accession>A0AAV3SVG1</accession>
<reference evidence="3 5" key="3">
    <citation type="submission" date="2024-06" db="EMBL/GenBank/DDBJ databases">
        <title>Halorubrum miltondacostae sp. nov., a potential PHA producer isolated from an inland solar saltern in Rio Maior, Portugal.</title>
        <authorList>
            <person name="Albuquerque L."/>
            <person name="Viver T."/>
            <person name="Barroso C."/>
            <person name="Claudino R."/>
            <person name="Galvan M."/>
            <person name="Simoes G."/>
            <person name="Lobo Da Cunha A."/>
            <person name="Egas C."/>
        </authorList>
    </citation>
    <scope>NUCLEOTIDE SEQUENCE [LARGE SCALE GENOMIC DNA]</scope>
    <source>
        <strain evidence="3 5">DSM 18646</strain>
    </source>
</reference>
<evidence type="ECO:0000313" key="5">
    <source>
        <dbReference type="Proteomes" id="UP001567571"/>
    </source>
</evidence>
<protein>
    <submittedName>
        <fullName evidence="3">SDR family oxidoreductase</fullName>
    </submittedName>
</protein>
<dbReference type="Pfam" id="PF00106">
    <property type="entry name" value="adh_short"/>
    <property type="match status" value="1"/>
</dbReference>
<dbReference type="SUPFAM" id="SSF51735">
    <property type="entry name" value="NAD(P)-binding Rossmann-fold domains"/>
    <property type="match status" value="1"/>
</dbReference>
<dbReference type="EMBL" id="BAAADQ010000012">
    <property type="protein sequence ID" value="GAA0545921.1"/>
    <property type="molecule type" value="Genomic_DNA"/>
</dbReference>